<evidence type="ECO:0000313" key="3">
    <source>
        <dbReference type="Proteomes" id="UP000316905"/>
    </source>
</evidence>
<dbReference type="AlphaFoldDB" id="A0A562Q8V1"/>
<evidence type="ECO:0000313" key="2">
    <source>
        <dbReference type="EMBL" id="TWI53187.1"/>
    </source>
</evidence>
<sequence length="124" mass="14130">MEHIKPISVRPKFVGYWLLTLIIPMDLFNLLLLRALDFKVFLSASLLSIPATYFAARCLLTKERDLADLISLIEARVIYITCLSGSIILLMFSSLEHTVPGFLAAYLYSIREPFVIEISSWLSF</sequence>
<name>A0A562Q8V1_9PSED</name>
<accession>A0A562Q8V1</accession>
<feature type="transmembrane region" description="Helical" evidence="1">
    <location>
        <begin position="77"/>
        <end position="95"/>
    </location>
</feature>
<keyword evidence="1" id="KW-0812">Transmembrane</keyword>
<keyword evidence="1" id="KW-0472">Membrane</keyword>
<gene>
    <name evidence="2" type="ORF">IQ22_03034</name>
</gene>
<protein>
    <submittedName>
        <fullName evidence="2">Uncharacterized protein</fullName>
    </submittedName>
</protein>
<proteinExistence type="predicted"/>
<reference evidence="2 3" key="1">
    <citation type="journal article" date="2015" name="Stand. Genomic Sci.">
        <title>Genomic Encyclopedia of Bacterial and Archaeal Type Strains, Phase III: the genomes of soil and plant-associated and newly described type strains.</title>
        <authorList>
            <person name="Whitman W.B."/>
            <person name="Woyke T."/>
            <person name="Klenk H.P."/>
            <person name="Zhou Y."/>
            <person name="Lilburn T.G."/>
            <person name="Beck B.J."/>
            <person name="De Vos P."/>
            <person name="Vandamme P."/>
            <person name="Eisen J.A."/>
            <person name="Garrity G."/>
            <person name="Hugenholtz P."/>
            <person name="Kyrpides N.C."/>
        </authorList>
    </citation>
    <scope>NUCLEOTIDE SEQUENCE [LARGE SCALE GENOMIC DNA]</scope>
    <source>
        <strain evidence="2 3">CGMCC 1.6858</strain>
    </source>
</reference>
<keyword evidence="1" id="KW-1133">Transmembrane helix</keyword>
<organism evidence="2 3">
    <name type="scientific">Pseudomonas duriflava</name>
    <dbReference type="NCBI Taxonomy" id="459528"/>
    <lineage>
        <taxon>Bacteria</taxon>
        <taxon>Pseudomonadati</taxon>
        <taxon>Pseudomonadota</taxon>
        <taxon>Gammaproteobacteria</taxon>
        <taxon>Pseudomonadales</taxon>
        <taxon>Pseudomonadaceae</taxon>
        <taxon>Pseudomonas</taxon>
    </lineage>
</organism>
<keyword evidence="3" id="KW-1185">Reference proteome</keyword>
<dbReference type="Proteomes" id="UP000316905">
    <property type="component" value="Unassembled WGS sequence"/>
</dbReference>
<evidence type="ECO:0000256" key="1">
    <source>
        <dbReference type="SAM" id="Phobius"/>
    </source>
</evidence>
<feature type="transmembrane region" description="Helical" evidence="1">
    <location>
        <begin position="38"/>
        <end position="56"/>
    </location>
</feature>
<feature type="transmembrane region" description="Helical" evidence="1">
    <location>
        <begin position="13"/>
        <end position="32"/>
    </location>
</feature>
<comment type="caution">
    <text evidence="2">The sequence shown here is derived from an EMBL/GenBank/DDBJ whole genome shotgun (WGS) entry which is preliminary data.</text>
</comment>
<dbReference type="EMBL" id="VLKY01000009">
    <property type="protein sequence ID" value="TWI53187.1"/>
    <property type="molecule type" value="Genomic_DNA"/>
</dbReference>